<organism evidence="5 6">
    <name type="scientific">Aphanomyces invadans</name>
    <dbReference type="NCBI Taxonomy" id="157072"/>
    <lineage>
        <taxon>Eukaryota</taxon>
        <taxon>Sar</taxon>
        <taxon>Stramenopiles</taxon>
        <taxon>Oomycota</taxon>
        <taxon>Saprolegniomycetes</taxon>
        <taxon>Saprolegniales</taxon>
        <taxon>Verrucalvaceae</taxon>
        <taxon>Aphanomyces</taxon>
    </lineage>
</organism>
<keyword evidence="2" id="KW-0391">Immunity</keyword>
<dbReference type="InterPro" id="IPR016024">
    <property type="entry name" value="ARM-type_fold"/>
</dbReference>
<keyword evidence="6" id="KW-1185">Reference proteome</keyword>
<dbReference type="CDD" id="cd09487">
    <property type="entry name" value="SAM_superfamily"/>
    <property type="match status" value="1"/>
</dbReference>
<dbReference type="InterPro" id="IPR013761">
    <property type="entry name" value="SAM/pointed_sf"/>
</dbReference>
<dbReference type="PANTHER" id="PTHR23315">
    <property type="entry name" value="U BOX DOMAIN-CONTAINING"/>
    <property type="match status" value="1"/>
</dbReference>
<dbReference type="InterPro" id="IPR011989">
    <property type="entry name" value="ARM-like"/>
</dbReference>
<dbReference type="SUPFAM" id="SSF48371">
    <property type="entry name" value="ARM repeat"/>
    <property type="match status" value="1"/>
</dbReference>
<evidence type="ECO:0000256" key="1">
    <source>
        <dbReference type="ARBA" id="ARBA00022588"/>
    </source>
</evidence>
<dbReference type="InterPro" id="IPR001660">
    <property type="entry name" value="SAM"/>
</dbReference>
<evidence type="ECO:0000256" key="2">
    <source>
        <dbReference type="ARBA" id="ARBA00022859"/>
    </source>
</evidence>
<keyword evidence="3" id="KW-0520">NAD</keyword>
<name>A0A3R6Z2Q2_9STRA</name>
<dbReference type="Proteomes" id="UP000285060">
    <property type="component" value="Unassembled WGS sequence"/>
</dbReference>
<gene>
    <name evidence="5" type="ORF">DYB32_005888</name>
</gene>
<dbReference type="Gene3D" id="1.25.10.10">
    <property type="entry name" value="Leucine-rich Repeat Variant"/>
    <property type="match status" value="1"/>
</dbReference>
<evidence type="ECO:0000313" key="5">
    <source>
        <dbReference type="EMBL" id="RHY28541.1"/>
    </source>
</evidence>
<dbReference type="AlphaFoldDB" id="A0A3R6Z2Q2"/>
<dbReference type="VEuPathDB" id="FungiDB:H310_03232"/>
<keyword evidence="1" id="KW-0399">Innate immunity</keyword>
<dbReference type="Gene3D" id="1.10.150.50">
    <property type="entry name" value="Transcription Factor, Ets-1"/>
    <property type="match status" value="1"/>
</dbReference>
<dbReference type="SUPFAM" id="SSF47769">
    <property type="entry name" value="SAM/Pointed domain"/>
    <property type="match status" value="1"/>
</dbReference>
<feature type="domain" description="SAM" evidence="4">
    <location>
        <begin position="23"/>
        <end position="92"/>
    </location>
</feature>
<dbReference type="GO" id="GO:0045087">
    <property type="term" value="P:innate immune response"/>
    <property type="evidence" value="ECO:0007669"/>
    <property type="project" value="UniProtKB-KW"/>
</dbReference>
<comment type="caution">
    <text evidence="5">The sequence shown here is derived from an EMBL/GenBank/DDBJ whole genome shotgun (WGS) entry which is preliminary data.</text>
</comment>
<protein>
    <recommendedName>
        <fullName evidence="4">SAM domain-containing protein</fullName>
    </recommendedName>
</protein>
<evidence type="ECO:0000313" key="6">
    <source>
        <dbReference type="Proteomes" id="UP000285060"/>
    </source>
</evidence>
<proteinExistence type="predicted"/>
<dbReference type="EMBL" id="QUSY01000565">
    <property type="protein sequence ID" value="RHY28541.1"/>
    <property type="molecule type" value="Genomic_DNA"/>
</dbReference>
<evidence type="ECO:0000259" key="4">
    <source>
        <dbReference type="PROSITE" id="PS50105"/>
    </source>
</evidence>
<dbReference type="PANTHER" id="PTHR23315:SF7">
    <property type="entry name" value="U-BOX DOMAIN-CONTAINING PROTEIN 4"/>
    <property type="match status" value="1"/>
</dbReference>
<accession>A0A3R6Z2Q2</accession>
<reference evidence="5 6" key="1">
    <citation type="submission" date="2018-08" db="EMBL/GenBank/DDBJ databases">
        <title>Aphanomyces genome sequencing and annotation.</title>
        <authorList>
            <person name="Minardi D."/>
            <person name="Oidtmann B."/>
            <person name="Van Der Giezen M."/>
            <person name="Studholme D.J."/>
        </authorList>
    </citation>
    <scope>NUCLEOTIDE SEQUENCE [LARGE SCALE GENOMIC DNA]</scope>
    <source>
        <strain evidence="5 6">NJM0002</strain>
    </source>
</reference>
<evidence type="ECO:0000256" key="3">
    <source>
        <dbReference type="ARBA" id="ARBA00023027"/>
    </source>
</evidence>
<sequence length="775" mass="84897">MGAGLLSKPADVASVSYEAIRVAPSSEVAQWFENLGNEFHEYATATLSHGIDGPLLRSLGASDLPLVLESLGVTDPLHVRLVAAFFQQFKTAQRAAERPEAVAVEHHTVKPSPRQNPMMTKQVPFRKTTLAMPSPHKHLPHSRNVRSKSEAFVSLPIPSSDYQAYFSYVVGPDENGHPIKDRVGAIHAALISKCVDVFKSIVWITMWLFGRGVVVWFDSEKAVSSPKLIDQGLLHSSVVVVFLTRSYMNQVNGDGVLASCQYEFTMALRHQTMSHMVFCVLEEDMMRYDSLTGEFRELAGDAACMDFTDDSFLDEACNELAETITRLDATKDQFSQPNDVARWGVTALVRFLKQPTTPPELIDEILHALVMMSLQSRLADKMVTKGILPLLLTMIKLRHHNSMTGVELLLLNLKILARTNAVTRRKTTTLVHEMGLLPDFMDLLKVDILADGPGATKENTAGMLRNMFCAGERMAALPDVTTSEHFKTCVATFLSMLVHGNVNQQYEAASALSAFAAHRDFQTLIVRANGIRICLAQVMQADLNECVRDHVAMILRFLSGTEGNQREIGAEGGVEAFLTLLESGSTCQRGSAIVWLTRAASSKMGLETSAGALNWLMECEDNRCILAGDGGVPTLLKFMKSDTTLFISQQAINALSKLAHHSHYHSDLAAAGALEPCLAVLETGVDGQKTAAAHILSAIASTDLIDGMIKAIPITVKLFHRGSTVQKRLAVDVLSKLCRRKQFKQTILNLGIPEGARSTCIQIHMLGSSRGTMVF</sequence>
<dbReference type="PROSITE" id="PS50105">
    <property type="entry name" value="SAM_DOMAIN"/>
    <property type="match status" value="1"/>
</dbReference>